<dbReference type="EMBL" id="BJYU01000295">
    <property type="protein sequence ID" value="GEO19014.1"/>
    <property type="molecule type" value="Genomic_DNA"/>
</dbReference>
<comment type="caution">
    <text evidence="1">The sequence shown here is derived from an EMBL/GenBank/DDBJ whole genome shotgun (WGS) entry which is preliminary data.</text>
</comment>
<dbReference type="Proteomes" id="UP000321085">
    <property type="component" value="Unassembled WGS sequence"/>
</dbReference>
<dbReference type="InterPro" id="IPR003787">
    <property type="entry name" value="Sulphur_relay_DsrE/F-like"/>
</dbReference>
<dbReference type="Pfam" id="PF02635">
    <property type="entry name" value="DsrE"/>
    <property type="match status" value="1"/>
</dbReference>
<name>A0A512C492_9HYPH</name>
<accession>A0A512C492</accession>
<protein>
    <submittedName>
        <fullName evidence="1">Uncharacterized protein</fullName>
    </submittedName>
</protein>
<keyword evidence="2" id="KW-1185">Reference proteome</keyword>
<evidence type="ECO:0000313" key="1">
    <source>
        <dbReference type="EMBL" id="GEO19014.1"/>
    </source>
</evidence>
<dbReference type="Gene3D" id="3.40.1260.10">
    <property type="entry name" value="DsrEFH-like"/>
    <property type="match status" value="1"/>
</dbReference>
<dbReference type="AlphaFoldDB" id="A0A512C492"/>
<organism evidence="1 2">
    <name type="scientific">Microvirga aerophila</name>
    <dbReference type="NCBI Taxonomy" id="670291"/>
    <lineage>
        <taxon>Bacteria</taxon>
        <taxon>Pseudomonadati</taxon>
        <taxon>Pseudomonadota</taxon>
        <taxon>Alphaproteobacteria</taxon>
        <taxon>Hyphomicrobiales</taxon>
        <taxon>Methylobacteriaceae</taxon>
        <taxon>Microvirga</taxon>
    </lineage>
</organism>
<dbReference type="RefSeq" id="WP_147023299.1">
    <property type="nucleotide sequence ID" value="NZ_BJYU01000295.1"/>
</dbReference>
<evidence type="ECO:0000313" key="2">
    <source>
        <dbReference type="Proteomes" id="UP000321085"/>
    </source>
</evidence>
<gene>
    <name evidence="1" type="ORF">MAE02_67100</name>
</gene>
<dbReference type="SUPFAM" id="SSF75169">
    <property type="entry name" value="DsrEFH-like"/>
    <property type="match status" value="1"/>
</dbReference>
<reference evidence="1 2" key="1">
    <citation type="submission" date="2019-07" db="EMBL/GenBank/DDBJ databases">
        <title>Whole genome shotgun sequence of Microvirga aerophila NBRC 106136.</title>
        <authorList>
            <person name="Hosoyama A."/>
            <person name="Uohara A."/>
            <person name="Ohji S."/>
            <person name="Ichikawa N."/>
        </authorList>
    </citation>
    <scope>NUCLEOTIDE SEQUENCE [LARGE SCALE GENOMIC DNA]</scope>
    <source>
        <strain evidence="1 2">NBRC 106136</strain>
    </source>
</reference>
<sequence>MPSLLVHITCGPENPTKATLAFFVAAAAVEAGHEVHVFLAGDAVQLLREPVRNALTGLGTGALNEHYMKIKAGGGRLYLSGGSCAARGVTNEDLEGVPHEKGAPPALVRLVMECDRSIVY</sequence>
<dbReference type="InterPro" id="IPR027396">
    <property type="entry name" value="DsrEFH-like"/>
</dbReference>
<proteinExistence type="predicted"/>